<keyword evidence="1" id="KW-1133">Transmembrane helix</keyword>
<protein>
    <submittedName>
        <fullName evidence="3">DUF2062 domain-containing protein</fullName>
    </submittedName>
</protein>
<comment type="caution">
    <text evidence="3">The sequence shown here is derived from an EMBL/GenBank/DDBJ whole genome shotgun (WGS) entry which is preliminary data.</text>
</comment>
<dbReference type="InterPro" id="IPR018639">
    <property type="entry name" value="DUF2062"/>
</dbReference>
<dbReference type="Pfam" id="PF09835">
    <property type="entry name" value="DUF2062"/>
    <property type="match status" value="1"/>
</dbReference>
<evidence type="ECO:0000313" key="3">
    <source>
        <dbReference type="EMBL" id="MDX5984543.1"/>
    </source>
</evidence>
<feature type="transmembrane region" description="Helical" evidence="1">
    <location>
        <begin position="48"/>
        <end position="71"/>
    </location>
</feature>
<dbReference type="RefSeq" id="WP_029622403.1">
    <property type="nucleotide sequence ID" value="NZ_JAWXXV010000001.1"/>
</dbReference>
<sequence>MARLSRWVGRHVPTRESVEANRYLRPVAHRILAPALWRFTRRSVPRGVALGLFTGVLFPFAHMPLAAVTALPVRANVPVAVGTTLLHNPITTVPLFWAAYQLGHWVLRFDRSVPGAPIASNVKANVGLLHWLVSQGGPSTIVGLVLIAAILSVLGYFLTGLAWRIRIGRKWRKRAARKGPKQAI</sequence>
<gene>
    <name evidence="3" type="ORF">SIL82_09740</name>
</gene>
<keyword evidence="1" id="KW-0812">Transmembrane</keyword>
<evidence type="ECO:0000313" key="4">
    <source>
        <dbReference type="Proteomes" id="UP001279660"/>
    </source>
</evidence>
<dbReference type="EMBL" id="JAWXXV010000001">
    <property type="protein sequence ID" value="MDX5984543.1"/>
    <property type="molecule type" value="Genomic_DNA"/>
</dbReference>
<reference evidence="3 4" key="1">
    <citation type="submission" date="2023-11" db="EMBL/GenBank/DDBJ databases">
        <title>MicrobeMod: A computational toolkit for identifying prokaryotic methylation and restriction-modification with nanopore sequencing.</title>
        <authorList>
            <person name="Crits-Christoph A."/>
            <person name="Kang S.C."/>
            <person name="Lee H."/>
            <person name="Ostrov N."/>
        </authorList>
    </citation>
    <scope>NUCLEOTIDE SEQUENCE [LARGE SCALE GENOMIC DNA]</scope>
    <source>
        <strain evidence="3 4">ATCC 14820</strain>
    </source>
</reference>
<organism evidence="3 4">
    <name type="scientific">Sphingomonas echinoides</name>
    <dbReference type="NCBI Taxonomy" id="59803"/>
    <lineage>
        <taxon>Bacteria</taxon>
        <taxon>Pseudomonadati</taxon>
        <taxon>Pseudomonadota</taxon>
        <taxon>Alphaproteobacteria</taxon>
        <taxon>Sphingomonadales</taxon>
        <taxon>Sphingomonadaceae</taxon>
        <taxon>Sphingomonas</taxon>
    </lineage>
</organism>
<evidence type="ECO:0000259" key="2">
    <source>
        <dbReference type="Pfam" id="PF09835"/>
    </source>
</evidence>
<name>A0ABU4PK26_9SPHN</name>
<keyword evidence="1" id="KW-0472">Membrane</keyword>
<accession>A0ABU4PK26</accession>
<evidence type="ECO:0000256" key="1">
    <source>
        <dbReference type="SAM" id="Phobius"/>
    </source>
</evidence>
<feature type="domain" description="DUF2062" evidence="2">
    <location>
        <begin position="24"/>
        <end position="172"/>
    </location>
</feature>
<dbReference type="PANTHER" id="PTHR40547:SF1">
    <property type="entry name" value="SLL0298 PROTEIN"/>
    <property type="match status" value="1"/>
</dbReference>
<proteinExistence type="predicted"/>
<keyword evidence="4" id="KW-1185">Reference proteome</keyword>
<feature type="transmembrane region" description="Helical" evidence="1">
    <location>
        <begin position="141"/>
        <end position="163"/>
    </location>
</feature>
<dbReference type="Proteomes" id="UP001279660">
    <property type="component" value="Unassembled WGS sequence"/>
</dbReference>
<dbReference type="PANTHER" id="PTHR40547">
    <property type="entry name" value="SLL0298 PROTEIN"/>
    <property type="match status" value="1"/>
</dbReference>